<keyword evidence="3" id="KW-0812">Transmembrane</keyword>
<sequence length="175" mass="19319">MKYLPNALTLLRIVLCVPLLFLRPFSVWFFVLYTICGVSDMLDGYLARRLGCAGPAGARLDSAADFIFAVVLLFRLLPAMNLPAWLFWWIAGIALIKLSSIAAGYIRRKQAAFLHTYANKAAGLLLFCLPYGFPLWGLSAGAAVCLFATLAALEELFLCLTSSELNQDVKGIFFR</sequence>
<comment type="caution">
    <text evidence="4">The sequence shown here is derived from an EMBL/GenBank/DDBJ whole genome shotgun (WGS) entry which is preliminary data.</text>
</comment>
<proteinExistence type="inferred from homology"/>
<feature type="transmembrane region" description="Helical" evidence="3">
    <location>
        <begin position="117"/>
        <end position="133"/>
    </location>
</feature>
<dbReference type="InterPro" id="IPR000462">
    <property type="entry name" value="CDP-OH_P_trans"/>
</dbReference>
<dbReference type="GO" id="GO:0016780">
    <property type="term" value="F:phosphotransferase activity, for other substituted phosphate groups"/>
    <property type="evidence" value="ECO:0007669"/>
    <property type="project" value="InterPro"/>
</dbReference>
<organism evidence="4 5">
    <name type="scientific">Faecalispora sporosphaeroides</name>
    <dbReference type="NCBI Taxonomy" id="1549"/>
    <lineage>
        <taxon>Bacteria</taxon>
        <taxon>Bacillati</taxon>
        <taxon>Bacillota</taxon>
        <taxon>Clostridia</taxon>
        <taxon>Eubacteriales</taxon>
        <taxon>Oscillospiraceae</taxon>
        <taxon>Faecalispora</taxon>
    </lineage>
</organism>
<dbReference type="GO" id="GO:0008654">
    <property type="term" value="P:phospholipid biosynthetic process"/>
    <property type="evidence" value="ECO:0007669"/>
    <property type="project" value="InterPro"/>
</dbReference>
<keyword evidence="3" id="KW-0472">Membrane</keyword>
<feature type="transmembrane region" description="Helical" evidence="3">
    <location>
        <begin position="20"/>
        <end position="42"/>
    </location>
</feature>
<reference evidence="4" key="1">
    <citation type="submission" date="2019-04" db="EMBL/GenBank/DDBJ databases">
        <title>Evolution of Biomass-Degrading Anaerobic Consortia Revealed by Metagenomics.</title>
        <authorList>
            <person name="Peng X."/>
        </authorList>
    </citation>
    <scope>NUCLEOTIDE SEQUENCE</scope>
    <source>
        <strain evidence="4">SIG551</strain>
    </source>
</reference>
<dbReference type="EMBL" id="SVNY01000001">
    <property type="protein sequence ID" value="MBE6832164.1"/>
    <property type="molecule type" value="Genomic_DNA"/>
</dbReference>
<feature type="transmembrane region" description="Helical" evidence="3">
    <location>
        <begin position="86"/>
        <end position="105"/>
    </location>
</feature>
<feature type="transmembrane region" description="Helical" evidence="3">
    <location>
        <begin position="139"/>
        <end position="160"/>
    </location>
</feature>
<evidence type="ECO:0000256" key="1">
    <source>
        <dbReference type="ARBA" id="ARBA00022679"/>
    </source>
</evidence>
<dbReference type="RefSeq" id="WP_326839722.1">
    <property type="nucleotide sequence ID" value="NZ_SVNY01000001.1"/>
</dbReference>
<dbReference type="PROSITE" id="PS00379">
    <property type="entry name" value="CDP_ALCOHOL_P_TRANSF"/>
    <property type="match status" value="1"/>
</dbReference>
<dbReference type="AlphaFoldDB" id="A0A928KV25"/>
<accession>A0A928KV25</accession>
<comment type="similarity">
    <text evidence="2">Belongs to the CDP-alcohol phosphatidyltransferase class-I family.</text>
</comment>
<evidence type="ECO:0000313" key="4">
    <source>
        <dbReference type="EMBL" id="MBE6832164.1"/>
    </source>
</evidence>
<keyword evidence="1 2" id="KW-0808">Transferase</keyword>
<evidence type="ECO:0000256" key="3">
    <source>
        <dbReference type="SAM" id="Phobius"/>
    </source>
</evidence>
<name>A0A928KV25_9FIRM</name>
<protein>
    <submittedName>
        <fullName evidence="4">CDP-alcohol phosphatidyltransferase family protein</fullName>
    </submittedName>
</protein>
<dbReference type="GO" id="GO:0016020">
    <property type="term" value="C:membrane"/>
    <property type="evidence" value="ECO:0007669"/>
    <property type="project" value="InterPro"/>
</dbReference>
<dbReference type="Proteomes" id="UP000754750">
    <property type="component" value="Unassembled WGS sequence"/>
</dbReference>
<dbReference type="Pfam" id="PF01066">
    <property type="entry name" value="CDP-OH_P_transf"/>
    <property type="match status" value="1"/>
</dbReference>
<keyword evidence="3" id="KW-1133">Transmembrane helix</keyword>
<dbReference type="InterPro" id="IPR048254">
    <property type="entry name" value="CDP_ALCOHOL_P_TRANSF_CS"/>
</dbReference>
<evidence type="ECO:0000313" key="5">
    <source>
        <dbReference type="Proteomes" id="UP000754750"/>
    </source>
</evidence>
<gene>
    <name evidence="4" type="ORF">E7512_01035</name>
</gene>
<dbReference type="Gene3D" id="1.20.120.1760">
    <property type="match status" value="1"/>
</dbReference>
<evidence type="ECO:0000256" key="2">
    <source>
        <dbReference type="RuleBase" id="RU003750"/>
    </source>
</evidence>
<dbReference type="InterPro" id="IPR043130">
    <property type="entry name" value="CDP-OH_PTrfase_TM_dom"/>
</dbReference>